<organism evidence="1 2">
    <name type="scientific">Macroventuria anomochaeta</name>
    <dbReference type="NCBI Taxonomy" id="301207"/>
    <lineage>
        <taxon>Eukaryota</taxon>
        <taxon>Fungi</taxon>
        <taxon>Dikarya</taxon>
        <taxon>Ascomycota</taxon>
        <taxon>Pezizomycotina</taxon>
        <taxon>Dothideomycetes</taxon>
        <taxon>Pleosporomycetidae</taxon>
        <taxon>Pleosporales</taxon>
        <taxon>Pleosporineae</taxon>
        <taxon>Didymellaceae</taxon>
        <taxon>Macroventuria</taxon>
    </lineage>
</organism>
<comment type="caution">
    <text evidence="1">The sequence shown here is derived from an EMBL/GenBank/DDBJ whole genome shotgun (WGS) entry which is preliminary data.</text>
</comment>
<dbReference type="EMBL" id="MU006750">
    <property type="protein sequence ID" value="KAF2621903.1"/>
    <property type="molecule type" value="Genomic_DNA"/>
</dbReference>
<protein>
    <submittedName>
        <fullName evidence="1">Uncharacterized protein</fullName>
    </submittedName>
</protein>
<proteinExistence type="predicted"/>
<name>A0ACB6RJA5_9PLEO</name>
<sequence length="82" mass="9225">MSIFSSSLASGDFSLQVVSAVSLQLRSRGLRLRVFVVQPHNKSSACNVRRMPLPRTWLSREFSTSASLCSSPIWTVQRRNLE</sequence>
<dbReference type="Proteomes" id="UP000799754">
    <property type="component" value="Unassembled WGS sequence"/>
</dbReference>
<accession>A0ACB6RJA5</accession>
<keyword evidence="2" id="KW-1185">Reference proteome</keyword>
<reference evidence="1" key="1">
    <citation type="journal article" date="2020" name="Stud. Mycol.">
        <title>101 Dothideomycetes genomes: a test case for predicting lifestyles and emergence of pathogens.</title>
        <authorList>
            <person name="Haridas S."/>
            <person name="Albert R."/>
            <person name="Binder M."/>
            <person name="Bloem J."/>
            <person name="Labutti K."/>
            <person name="Salamov A."/>
            <person name="Andreopoulos B."/>
            <person name="Baker S."/>
            <person name="Barry K."/>
            <person name="Bills G."/>
            <person name="Bluhm B."/>
            <person name="Cannon C."/>
            <person name="Castanera R."/>
            <person name="Culley D."/>
            <person name="Daum C."/>
            <person name="Ezra D."/>
            <person name="Gonzalez J."/>
            <person name="Henrissat B."/>
            <person name="Kuo A."/>
            <person name="Liang C."/>
            <person name="Lipzen A."/>
            <person name="Lutzoni F."/>
            <person name="Magnuson J."/>
            <person name="Mondo S."/>
            <person name="Nolan M."/>
            <person name="Ohm R."/>
            <person name="Pangilinan J."/>
            <person name="Park H.-J."/>
            <person name="Ramirez L."/>
            <person name="Alfaro M."/>
            <person name="Sun H."/>
            <person name="Tritt A."/>
            <person name="Yoshinaga Y."/>
            <person name="Zwiers L.-H."/>
            <person name="Turgeon B."/>
            <person name="Goodwin S."/>
            <person name="Spatafora J."/>
            <person name="Crous P."/>
            <person name="Grigoriev I."/>
        </authorList>
    </citation>
    <scope>NUCLEOTIDE SEQUENCE</scope>
    <source>
        <strain evidence="1">CBS 525.71</strain>
    </source>
</reference>
<evidence type="ECO:0000313" key="2">
    <source>
        <dbReference type="Proteomes" id="UP000799754"/>
    </source>
</evidence>
<gene>
    <name evidence="1" type="ORF">BU25DRAFT_415747</name>
</gene>
<evidence type="ECO:0000313" key="1">
    <source>
        <dbReference type="EMBL" id="KAF2621903.1"/>
    </source>
</evidence>